<gene>
    <name evidence="12" type="ORF">EGYM00163_LOCUS34258</name>
</gene>
<dbReference type="Pfam" id="PF00326">
    <property type="entry name" value="Peptidase_S9"/>
    <property type="match status" value="1"/>
</dbReference>
<evidence type="ECO:0000256" key="7">
    <source>
        <dbReference type="ARBA" id="ARBA00039290"/>
    </source>
</evidence>
<dbReference type="EC" id="3.4.21.26" evidence="3"/>
<keyword evidence="6" id="KW-0720">Serine protease</keyword>
<keyword evidence="4" id="KW-0645">Protease</keyword>
<dbReference type="Pfam" id="PF02897">
    <property type="entry name" value="Peptidase_S9_N"/>
    <property type="match status" value="1"/>
</dbReference>
<dbReference type="AlphaFoldDB" id="A0A7S4LDX3"/>
<dbReference type="EMBL" id="HBJA01099194">
    <property type="protein sequence ID" value="CAE0823057.1"/>
    <property type="molecule type" value="Transcribed_RNA"/>
</dbReference>
<comment type="function">
    <text evidence="9">Serine peptidase whose precise substrate specificity remains unclear. Does not cleave peptides after a arginine or lysine residue. Regulates trans-Golgi network morphology and sorting by regulating the membrane binding of the AP-1 complex. May play a role in the regulation of synaptic vesicle exocytosis.</text>
</comment>
<dbReference type="InterPro" id="IPR001375">
    <property type="entry name" value="Peptidase_S9_cat"/>
</dbReference>
<evidence type="ECO:0000256" key="2">
    <source>
        <dbReference type="ARBA" id="ARBA00005228"/>
    </source>
</evidence>
<evidence type="ECO:0000256" key="3">
    <source>
        <dbReference type="ARBA" id="ARBA00011897"/>
    </source>
</evidence>
<keyword evidence="5" id="KW-0378">Hydrolase</keyword>
<protein>
    <recommendedName>
        <fullName evidence="7">Prolyl endopeptidase-like</fullName>
        <ecNumber evidence="3">3.4.21.26</ecNumber>
    </recommendedName>
    <alternativeName>
        <fullName evidence="8">Prolylendopeptidase-like</fullName>
    </alternativeName>
</protein>
<evidence type="ECO:0000256" key="6">
    <source>
        <dbReference type="ARBA" id="ARBA00022825"/>
    </source>
</evidence>
<dbReference type="InterPro" id="IPR023302">
    <property type="entry name" value="Pept_S9A_N"/>
</dbReference>
<feature type="domain" description="Peptidase S9A N-terminal" evidence="11">
    <location>
        <begin position="226"/>
        <end position="623"/>
    </location>
</feature>
<dbReference type="SUPFAM" id="SSF53474">
    <property type="entry name" value="alpha/beta-Hydrolases"/>
    <property type="match status" value="1"/>
</dbReference>
<evidence type="ECO:0000313" key="12">
    <source>
        <dbReference type="EMBL" id="CAE0823057.1"/>
    </source>
</evidence>
<evidence type="ECO:0000256" key="1">
    <source>
        <dbReference type="ARBA" id="ARBA00001070"/>
    </source>
</evidence>
<evidence type="ECO:0000259" key="11">
    <source>
        <dbReference type="Pfam" id="PF02897"/>
    </source>
</evidence>
<proteinExistence type="inferred from homology"/>
<organism evidence="12">
    <name type="scientific">Eutreptiella gymnastica</name>
    <dbReference type="NCBI Taxonomy" id="73025"/>
    <lineage>
        <taxon>Eukaryota</taxon>
        <taxon>Discoba</taxon>
        <taxon>Euglenozoa</taxon>
        <taxon>Euglenida</taxon>
        <taxon>Spirocuta</taxon>
        <taxon>Euglenophyceae</taxon>
        <taxon>Eutreptiales</taxon>
        <taxon>Eutreptiaceae</taxon>
        <taxon>Eutreptiella</taxon>
    </lineage>
</organism>
<evidence type="ECO:0000256" key="4">
    <source>
        <dbReference type="ARBA" id="ARBA00022670"/>
    </source>
</evidence>
<reference evidence="12" key="1">
    <citation type="submission" date="2021-01" db="EMBL/GenBank/DDBJ databases">
        <authorList>
            <person name="Corre E."/>
            <person name="Pelletier E."/>
            <person name="Niang G."/>
            <person name="Scheremetjew M."/>
            <person name="Finn R."/>
            <person name="Kale V."/>
            <person name="Holt S."/>
            <person name="Cochrane G."/>
            <person name="Meng A."/>
            <person name="Brown T."/>
            <person name="Cohen L."/>
        </authorList>
    </citation>
    <scope>NUCLEOTIDE SEQUENCE</scope>
    <source>
        <strain evidence="12">CCMP1594</strain>
    </source>
</reference>
<evidence type="ECO:0000256" key="9">
    <source>
        <dbReference type="ARBA" id="ARBA00045448"/>
    </source>
</evidence>
<feature type="domain" description="Peptidase S9 prolyl oligopeptidase catalytic" evidence="10">
    <location>
        <begin position="684"/>
        <end position="899"/>
    </location>
</feature>
<dbReference type="InterPro" id="IPR029058">
    <property type="entry name" value="AB_hydrolase_fold"/>
</dbReference>
<evidence type="ECO:0000256" key="8">
    <source>
        <dbReference type="ARBA" id="ARBA00042165"/>
    </source>
</evidence>
<dbReference type="GO" id="GO:0006508">
    <property type="term" value="P:proteolysis"/>
    <property type="evidence" value="ECO:0007669"/>
    <property type="project" value="UniProtKB-KW"/>
</dbReference>
<accession>A0A7S4LDX3</accession>
<comment type="similarity">
    <text evidence="2">Belongs to the peptidase S9A family.</text>
</comment>
<dbReference type="InterPro" id="IPR002470">
    <property type="entry name" value="Peptidase_S9A"/>
</dbReference>
<name>A0A7S4LDX3_9EUGL</name>
<dbReference type="GO" id="GO:0004252">
    <property type="term" value="F:serine-type endopeptidase activity"/>
    <property type="evidence" value="ECO:0007669"/>
    <property type="project" value="UniProtKB-EC"/>
</dbReference>
<dbReference type="PRINTS" id="PR00862">
    <property type="entry name" value="PROLIGOPTASE"/>
</dbReference>
<evidence type="ECO:0000256" key="5">
    <source>
        <dbReference type="ARBA" id="ARBA00022801"/>
    </source>
</evidence>
<dbReference type="InterPro" id="IPR051543">
    <property type="entry name" value="Serine_Peptidase_S9A"/>
</dbReference>
<dbReference type="FunFam" id="3.40.50.1820:FF:000005">
    <property type="entry name" value="Prolyl endopeptidase"/>
    <property type="match status" value="1"/>
</dbReference>
<sequence length="903" mass="100809">MLQMGSRPAPLSLRLACIALVAAVVSVIKYTSSNAQAAQANHLLPSMYQNVVVPFSSFRGPSTVAKAPTSPVWRAKFMGAAMGPSVPHKPIFRAAHEFEGAGNANPFPAPGASVFSVAGCIVMVVVMRTPLRRLLSRKSVSLFRLGHRYTVLEPSHPSTLRYGASLVAMAAVTGEHSETPAGGGATGSTTRLHMMATSGIAPPVAAKKPHTLQFGHVDGENRGPKPMDPPIETEDVYYWMRDDDRSNPEVIAHLNAENDYTTAMTKSLEPFQEQLYKEMKGHLQETDEDYPYPHGDYLYYTKTEEGKSYKVHCRRPAAGGPEEVVLDENVEAEGLPYFEVGTVKPSPTHQKLVYTVDTKGHEDYQMVIKDLQTGARIETVPGQCSGEAEWGDDEHLYYLRRDENHREYQVWRHQLGADTGDVLLLEETDGLFTVDIYKSQSGRFLMADVESKETTETAILDLETDGPTGAFQVLQKRKFGVKYDVGHRGEFLYMRTNRGSEAQNFTILCRPVAEAAAAWQPLEGFAYDAKRYVTRVLCLKDHLAVFGRQDGFTKMWVLAMGEQGHVVEKCTEVAFEAFPCTVQCSVNKLFDTHTVRVGYQSLVDPESVVDVDLNTLEKVVRKQKQVPNYDRSLYSTCVIHAKARDGTEIPVSIHYRKDLHKEGRPEPLMLYGYGSYGACMDPRFRIADLSLVDRGVVHAVANIRGGGEMGMGWYEDQGKYFTKMNTFTDFIDVADHLVSQKWTTPDQMAIHGRSAGGLLIGAVVNMRPDLCKVALAGVPFVDVMCTMRDPSIPLTILEWEEWGNPNERDYYDYMNQYSPVDNVTAQHYPAIFVTAGLHDPRVAYWEPAKWVAKLRDLKTDDNLVLLKMDMVAGHFSASDRYKYLRETAIDYAFVLEQLGLAPK</sequence>
<dbReference type="Gene3D" id="2.130.10.120">
    <property type="entry name" value="Prolyl oligopeptidase, N-terminal domain"/>
    <property type="match status" value="1"/>
</dbReference>
<evidence type="ECO:0000259" key="10">
    <source>
        <dbReference type="Pfam" id="PF00326"/>
    </source>
</evidence>
<comment type="catalytic activity">
    <reaction evidence="1">
        <text>Hydrolysis of Pro-|-Xaa &gt;&gt; Ala-|-Xaa in oligopeptides.</text>
        <dbReference type="EC" id="3.4.21.26"/>
    </reaction>
</comment>
<dbReference type="PANTHER" id="PTHR11757">
    <property type="entry name" value="PROTEASE FAMILY S9A OLIGOPEPTIDASE"/>
    <property type="match status" value="1"/>
</dbReference>
<dbReference type="SUPFAM" id="SSF50993">
    <property type="entry name" value="Peptidase/esterase 'gauge' domain"/>
    <property type="match status" value="1"/>
</dbReference>
<dbReference type="PANTHER" id="PTHR11757:SF19">
    <property type="entry name" value="PROLYL ENDOPEPTIDASE-LIKE"/>
    <property type="match status" value="1"/>
</dbReference>
<dbReference type="Gene3D" id="3.40.50.1820">
    <property type="entry name" value="alpha/beta hydrolase"/>
    <property type="match status" value="1"/>
</dbReference>